<reference evidence="4" key="2">
    <citation type="submission" date="2025-08" db="UniProtKB">
        <authorList>
            <consortium name="RefSeq"/>
        </authorList>
    </citation>
    <scope>IDENTIFICATION</scope>
    <source>
        <tissue evidence="4">Leaves</tissue>
    </source>
</reference>
<dbReference type="GeneID" id="113699955"/>
<feature type="region of interest" description="Disordered" evidence="1">
    <location>
        <begin position="380"/>
        <end position="537"/>
    </location>
</feature>
<sequence length="877" mass="94815">MATPEETSRLRTLADAVSEPALSAAVGSGLAGPDKNRALSRGIPGGFDVNKVSEEAEEEEEEMEDSVVAVTKRTEISLVETRMTLGTGLEGTEKLGHGVALGLGSSDGKIGPANGSASVLAKSGIIEDLNADNGGNAIVKMDGETGAGDDADSIDGHGYSVGDLVWGKIKSHPWWPGQIYDPKHASDYALKFSHTGRLLVAYFGDGSFAWCQPSQLIPFAEHFEDMCKQSNSKSFVTAVQEAVDEIGRLVELEMICKCVPEENRKGLHSPLAANAGIKAGVLVPEGGIGKLLSFRYDSAELLATVQSIAESVSFAGVLELAILKSWLSAFYRARGGYWLPVYYEGLQIEGLEGNNRTAVEDKNDSIVPIEVPVQGPHEKDWSLALVGPGNGPAPSDDQNHHGRKQKSVAEIMAEGTDKKSQSRKRSIVTQGTNASSSAKQKRKDDEDGNQNGSVQSSGTVRKRSRKKISSAENGHVQPQEEIHKNSLSSKLNEDEIAFADDNDGEGAKGTEEISSPRERKKSKYLSPPYTNSRFRSGNPIFKNELQKESEKISKIARMGERMTKAAGILLEPPPLVKCNAQTVEEKLPLNGKQGQQKIIDSADVNAPVKEVLAGIKSGAVNHLHSSDGEFPDFIRGFISAFRSSVRSNQSNYTPKRLPGRKRKSVSSEQGDLGNLDVKSAEAKYPRTIDKRSARDKSDKSKLKKNARPKDRQVDGKSPPESLVVTFAPGFSLPAKDDVIRIFSKFGVLNEKETVVFPESASVQIAYSSPGGAEEALRESLKQSPFGSRSVNYKVRHSSASSMAVESSHNTSSDNPVASWPAAGEKSQLVSIRQKLEIMTSMLEKCDGKISTEEVYHLDAEIKPLLEKVRKMAEDVSQ</sequence>
<name>A0A6P6TDV1_COFAR</name>
<keyword evidence="3" id="KW-1185">Reference proteome</keyword>
<evidence type="ECO:0000256" key="1">
    <source>
        <dbReference type="SAM" id="MobiDB-lite"/>
    </source>
</evidence>
<feature type="region of interest" description="Disordered" evidence="1">
    <location>
        <begin position="648"/>
        <end position="720"/>
    </location>
</feature>
<reference evidence="3" key="1">
    <citation type="journal article" date="2025" name="Foods">
        <title>Unveiling the Microbial Signatures of Arabica Coffee Cherries: Insights into Ripeness Specific Diversity, Functional Traits, and Implications for Quality and Safety.</title>
        <authorList>
            <consortium name="RefSeq"/>
            <person name="Tenea G.N."/>
            <person name="Cifuentes V."/>
            <person name="Reyes P."/>
            <person name="Cevallos-Vallejos M."/>
        </authorList>
    </citation>
    <scope>NUCLEOTIDE SEQUENCE [LARGE SCALE GENOMIC DNA]</scope>
</reference>
<dbReference type="Gene3D" id="2.30.30.140">
    <property type="match status" value="1"/>
</dbReference>
<dbReference type="InterPro" id="IPR052657">
    <property type="entry name" value="PDP_family_Arabidopsis"/>
</dbReference>
<feature type="compositionally biased region" description="Basic and acidic residues" evidence="1">
    <location>
        <begin position="505"/>
        <end position="517"/>
    </location>
</feature>
<dbReference type="Proteomes" id="UP001652660">
    <property type="component" value="Chromosome 7c"/>
</dbReference>
<dbReference type="Pfam" id="PF00855">
    <property type="entry name" value="PWWP"/>
    <property type="match status" value="1"/>
</dbReference>
<dbReference type="InterPro" id="IPR000313">
    <property type="entry name" value="PWWP_dom"/>
</dbReference>
<accession>A0A6P6TDV1</accession>
<proteinExistence type="predicted"/>
<feature type="compositionally biased region" description="Polar residues" evidence="1">
    <location>
        <begin position="427"/>
        <end position="438"/>
    </location>
</feature>
<dbReference type="CDD" id="cd05162">
    <property type="entry name" value="PWWP"/>
    <property type="match status" value="1"/>
</dbReference>
<organism evidence="3 4">
    <name type="scientific">Coffea arabica</name>
    <name type="common">Arabian coffee</name>
    <dbReference type="NCBI Taxonomy" id="13443"/>
    <lineage>
        <taxon>Eukaryota</taxon>
        <taxon>Viridiplantae</taxon>
        <taxon>Streptophyta</taxon>
        <taxon>Embryophyta</taxon>
        <taxon>Tracheophyta</taxon>
        <taxon>Spermatophyta</taxon>
        <taxon>Magnoliopsida</taxon>
        <taxon>eudicotyledons</taxon>
        <taxon>Gunneridae</taxon>
        <taxon>Pentapetalae</taxon>
        <taxon>asterids</taxon>
        <taxon>lamiids</taxon>
        <taxon>Gentianales</taxon>
        <taxon>Rubiaceae</taxon>
        <taxon>Ixoroideae</taxon>
        <taxon>Gardenieae complex</taxon>
        <taxon>Bertiereae - Coffeeae clade</taxon>
        <taxon>Coffeeae</taxon>
        <taxon>Coffea</taxon>
    </lineage>
</organism>
<dbReference type="SUPFAM" id="SSF63748">
    <property type="entry name" value="Tudor/PWWP/MBT"/>
    <property type="match status" value="1"/>
</dbReference>
<evidence type="ECO:0000313" key="4">
    <source>
        <dbReference type="RefSeq" id="XP_027076117.1"/>
    </source>
</evidence>
<feature type="compositionally biased region" description="Polar residues" evidence="1">
    <location>
        <begin position="449"/>
        <end position="459"/>
    </location>
</feature>
<evidence type="ECO:0000259" key="2">
    <source>
        <dbReference type="PROSITE" id="PS50812"/>
    </source>
</evidence>
<feature type="domain" description="PWWP" evidence="2">
    <location>
        <begin position="161"/>
        <end position="222"/>
    </location>
</feature>
<feature type="compositionally biased region" description="Basic and acidic residues" evidence="1">
    <location>
        <begin position="678"/>
        <end position="700"/>
    </location>
</feature>
<dbReference type="SMART" id="SM00293">
    <property type="entry name" value="PWWP"/>
    <property type="match status" value="1"/>
</dbReference>
<gene>
    <name evidence="4" type="primary">LOC113699955</name>
</gene>
<dbReference type="OrthoDB" id="62853at2759"/>
<dbReference type="PROSITE" id="PS50812">
    <property type="entry name" value="PWWP"/>
    <property type="match status" value="1"/>
</dbReference>
<protein>
    <submittedName>
        <fullName evidence="4">PWWP domain-containing protein 6-like</fullName>
    </submittedName>
</protein>
<dbReference type="PANTHER" id="PTHR10688">
    <property type="entry name" value="PWWP DOMAIN-CONTAINING PROTEIN"/>
    <property type="match status" value="1"/>
</dbReference>
<dbReference type="PANTHER" id="PTHR10688:SF3">
    <property type="entry name" value="PWWP DOMAIN-CONTAINING PROTEIN 6"/>
    <property type="match status" value="1"/>
</dbReference>
<dbReference type="AlphaFoldDB" id="A0A6P6TDV1"/>
<evidence type="ECO:0000313" key="3">
    <source>
        <dbReference type="Proteomes" id="UP001652660"/>
    </source>
</evidence>
<dbReference type="RefSeq" id="XP_027076117.1">
    <property type="nucleotide sequence ID" value="XM_027220316.2"/>
</dbReference>
<feature type="compositionally biased region" description="Acidic residues" evidence="1">
    <location>
        <begin position="494"/>
        <end position="504"/>
    </location>
</feature>